<dbReference type="EMBL" id="CM042025">
    <property type="protein sequence ID" value="KAI3808542.1"/>
    <property type="molecule type" value="Genomic_DNA"/>
</dbReference>
<protein>
    <submittedName>
        <fullName evidence="1">Uncharacterized protein</fullName>
    </submittedName>
</protein>
<comment type="caution">
    <text evidence="1">The sequence shown here is derived from an EMBL/GenBank/DDBJ whole genome shotgun (WGS) entry which is preliminary data.</text>
</comment>
<gene>
    <name evidence="1" type="ORF">L1987_24495</name>
</gene>
<reference evidence="2" key="1">
    <citation type="journal article" date="2022" name="Mol. Ecol. Resour.">
        <title>The genomes of chicory, endive, great burdock and yacon provide insights into Asteraceae palaeo-polyploidization history and plant inulin production.</title>
        <authorList>
            <person name="Fan W."/>
            <person name="Wang S."/>
            <person name="Wang H."/>
            <person name="Wang A."/>
            <person name="Jiang F."/>
            <person name="Liu H."/>
            <person name="Zhao H."/>
            <person name="Xu D."/>
            <person name="Zhang Y."/>
        </authorList>
    </citation>
    <scope>NUCLEOTIDE SEQUENCE [LARGE SCALE GENOMIC DNA]</scope>
    <source>
        <strain evidence="2">cv. Yunnan</strain>
    </source>
</reference>
<accession>A0ACB9IN94</accession>
<name>A0ACB9IN94_9ASTR</name>
<evidence type="ECO:0000313" key="1">
    <source>
        <dbReference type="EMBL" id="KAI3808542.1"/>
    </source>
</evidence>
<organism evidence="1 2">
    <name type="scientific">Smallanthus sonchifolius</name>
    <dbReference type="NCBI Taxonomy" id="185202"/>
    <lineage>
        <taxon>Eukaryota</taxon>
        <taxon>Viridiplantae</taxon>
        <taxon>Streptophyta</taxon>
        <taxon>Embryophyta</taxon>
        <taxon>Tracheophyta</taxon>
        <taxon>Spermatophyta</taxon>
        <taxon>Magnoliopsida</taxon>
        <taxon>eudicotyledons</taxon>
        <taxon>Gunneridae</taxon>
        <taxon>Pentapetalae</taxon>
        <taxon>asterids</taxon>
        <taxon>campanulids</taxon>
        <taxon>Asterales</taxon>
        <taxon>Asteraceae</taxon>
        <taxon>Asteroideae</taxon>
        <taxon>Heliantheae alliance</taxon>
        <taxon>Millerieae</taxon>
        <taxon>Smallanthus</taxon>
    </lineage>
</organism>
<keyword evidence="2" id="KW-1185">Reference proteome</keyword>
<dbReference type="Proteomes" id="UP001056120">
    <property type="component" value="Linkage Group LG08"/>
</dbReference>
<reference evidence="1 2" key="2">
    <citation type="journal article" date="2022" name="Mol. Ecol. Resour.">
        <title>The genomes of chicory, endive, great burdock and yacon provide insights into Asteraceae paleo-polyploidization history and plant inulin production.</title>
        <authorList>
            <person name="Fan W."/>
            <person name="Wang S."/>
            <person name="Wang H."/>
            <person name="Wang A."/>
            <person name="Jiang F."/>
            <person name="Liu H."/>
            <person name="Zhao H."/>
            <person name="Xu D."/>
            <person name="Zhang Y."/>
        </authorList>
    </citation>
    <scope>NUCLEOTIDE SEQUENCE [LARGE SCALE GENOMIC DNA]</scope>
    <source>
        <strain evidence="2">cv. Yunnan</strain>
        <tissue evidence="1">Leaves</tissue>
    </source>
</reference>
<sequence>MWLQDGGLQKPAENPMGVVGGIIGQALCLSATVFGSREHKYPRDLFVTDCIIWQNSFYYLWSSIGLFDNRIMIFGC</sequence>
<evidence type="ECO:0000313" key="2">
    <source>
        <dbReference type="Proteomes" id="UP001056120"/>
    </source>
</evidence>
<proteinExistence type="predicted"/>